<dbReference type="RefSeq" id="WP_015018031.1">
    <property type="nucleotide sequence ID" value="NC_018719.1"/>
</dbReference>
<dbReference type="EMBL" id="CP002408">
    <property type="protein sequence ID" value="AFU57485.1"/>
    <property type="molecule type" value="Genomic_DNA"/>
</dbReference>
<dbReference type="HOGENOM" id="CLU_1709190_0_0_2"/>
<keyword evidence="2" id="KW-1185">Reference proteome</keyword>
<dbReference type="KEGG" id="nga:Ngar_c05420"/>
<dbReference type="STRING" id="1237085.Ngar_c05420"/>
<reference evidence="1 2" key="1">
    <citation type="journal article" date="2012" name="Environ. Microbiol.">
        <title>The genome of the ammonia-oxidizing Candidatus Nitrososphaera gargensis: insights into metabolic versatility and environmental adaptations.</title>
        <authorList>
            <person name="Spang A."/>
            <person name="Poehlein A."/>
            <person name="Offre P."/>
            <person name="Zumbragel S."/>
            <person name="Haider S."/>
            <person name="Rychlik N."/>
            <person name="Nowka B."/>
            <person name="Schmeisser C."/>
            <person name="Lebedeva E.V."/>
            <person name="Rattei T."/>
            <person name="Bohm C."/>
            <person name="Schmid M."/>
            <person name="Galushko A."/>
            <person name="Hatzenpichler R."/>
            <person name="Weinmaier T."/>
            <person name="Daniel R."/>
            <person name="Schleper C."/>
            <person name="Spieck E."/>
            <person name="Streit W."/>
            <person name="Wagner M."/>
        </authorList>
    </citation>
    <scope>NUCLEOTIDE SEQUENCE [LARGE SCALE GENOMIC DNA]</scope>
    <source>
        <strain evidence="2">Ga9.2</strain>
    </source>
</reference>
<evidence type="ECO:0000313" key="2">
    <source>
        <dbReference type="Proteomes" id="UP000008037"/>
    </source>
</evidence>
<dbReference type="BioCyc" id="CNIT1237085:G1324-540-MONOMER"/>
<sequence>MTPEPKFENIDRSANVQSQGEGTVSVVTPRERPIIIGDRKNYRYIRKKRARILKEIADIKADYAGRPPDAPVMLTIGQVPLKLALKIKEYQLKVLGMCTGHGPGTLKRLLDIQQSLLCDNCRKSSLYGGDLQCTADLWPFLAVNILMGALAKD</sequence>
<protein>
    <submittedName>
        <fullName evidence="1">Putative small-conductance mechanosensitive ion channel protein</fullName>
    </submittedName>
</protein>
<organism evidence="1 2">
    <name type="scientific">Nitrososphaera gargensis (strain Ga9.2)</name>
    <dbReference type="NCBI Taxonomy" id="1237085"/>
    <lineage>
        <taxon>Archaea</taxon>
        <taxon>Nitrososphaerota</taxon>
        <taxon>Nitrososphaeria</taxon>
        <taxon>Nitrososphaerales</taxon>
        <taxon>Nitrososphaeraceae</taxon>
        <taxon>Nitrososphaera</taxon>
    </lineage>
</organism>
<accession>K0ICU4</accession>
<evidence type="ECO:0000313" key="1">
    <source>
        <dbReference type="EMBL" id="AFU57485.1"/>
    </source>
</evidence>
<gene>
    <name evidence="1" type="ordered locus">Ngar_c05420</name>
</gene>
<dbReference type="InParanoid" id="K0ICU4"/>
<dbReference type="Proteomes" id="UP000008037">
    <property type="component" value="Chromosome"/>
</dbReference>
<dbReference type="AlphaFoldDB" id="K0ICU4"/>
<proteinExistence type="predicted"/>
<dbReference type="GeneID" id="13796716"/>
<name>K0ICU4_NITGG</name>